<sequence>MQSKMCIGVLSEWVVPEDGTDNTLTKAMVSACLRGPVESPKQFYDSSEPHQIPPPSYLPPMLEHILRLYPLRRLFAVRTKMDTLSFGERTAHIWYTVLLAVSQGNLAIVQRFLKAGIPLEPCIEDDYNWTDSLLQQAIRENQVEMAGLLLDNGATPNAWQCGNSCKTRVSLEAALGHHALLNLLLQYGGGVEGSQALWDITTGFDVMKSAQTLLELGADINEIFTVFSVIEGTELHAAAGFEDRGLGENTVMTKWLLQHGIDHTIKNGAGQTALQVAEQRGHTQVGSLIESWIQNHTVQ</sequence>
<keyword evidence="4" id="KW-1185">Reference proteome</keyword>
<protein>
    <recommendedName>
        <fullName evidence="5">Ankyrin</fullName>
    </recommendedName>
</protein>
<name>A0A8H3ILQ0_9LECA</name>
<keyword evidence="1" id="KW-0677">Repeat</keyword>
<dbReference type="EMBL" id="CAJPDQ010000013">
    <property type="protein sequence ID" value="CAF9918249.1"/>
    <property type="molecule type" value="Genomic_DNA"/>
</dbReference>
<dbReference type="PANTHER" id="PTHR24123:SF33">
    <property type="entry name" value="PROTEIN HOS4"/>
    <property type="match status" value="1"/>
</dbReference>
<evidence type="ECO:0000313" key="4">
    <source>
        <dbReference type="Proteomes" id="UP000664169"/>
    </source>
</evidence>
<evidence type="ECO:0000313" key="3">
    <source>
        <dbReference type="EMBL" id="CAF9918249.1"/>
    </source>
</evidence>
<dbReference type="Proteomes" id="UP000664169">
    <property type="component" value="Unassembled WGS sequence"/>
</dbReference>
<gene>
    <name evidence="3" type="ORF">GOMPHAMPRED_001464</name>
</gene>
<comment type="caution">
    <text evidence="3">The sequence shown here is derived from an EMBL/GenBank/DDBJ whole genome shotgun (WGS) entry which is preliminary data.</text>
</comment>
<dbReference type="PANTHER" id="PTHR24123">
    <property type="entry name" value="ANKYRIN REPEAT-CONTAINING"/>
    <property type="match status" value="1"/>
</dbReference>
<keyword evidence="2" id="KW-0040">ANK repeat</keyword>
<dbReference type="InterPro" id="IPR051165">
    <property type="entry name" value="Multifunctional_ANK_Repeat"/>
</dbReference>
<dbReference type="SUPFAM" id="SSF48403">
    <property type="entry name" value="Ankyrin repeat"/>
    <property type="match status" value="1"/>
</dbReference>
<dbReference type="OrthoDB" id="539213at2759"/>
<evidence type="ECO:0000256" key="2">
    <source>
        <dbReference type="ARBA" id="ARBA00023043"/>
    </source>
</evidence>
<dbReference type="InterPro" id="IPR036770">
    <property type="entry name" value="Ankyrin_rpt-contain_sf"/>
</dbReference>
<evidence type="ECO:0000256" key="1">
    <source>
        <dbReference type="ARBA" id="ARBA00022737"/>
    </source>
</evidence>
<reference evidence="3" key="1">
    <citation type="submission" date="2021-03" db="EMBL/GenBank/DDBJ databases">
        <authorList>
            <person name="Tagirdzhanova G."/>
        </authorList>
    </citation>
    <scope>NUCLEOTIDE SEQUENCE</scope>
</reference>
<accession>A0A8H3ILQ0</accession>
<dbReference type="AlphaFoldDB" id="A0A8H3ILQ0"/>
<proteinExistence type="predicted"/>
<organism evidence="3 4">
    <name type="scientific">Gomphillus americanus</name>
    <dbReference type="NCBI Taxonomy" id="1940652"/>
    <lineage>
        <taxon>Eukaryota</taxon>
        <taxon>Fungi</taxon>
        <taxon>Dikarya</taxon>
        <taxon>Ascomycota</taxon>
        <taxon>Pezizomycotina</taxon>
        <taxon>Lecanoromycetes</taxon>
        <taxon>OSLEUM clade</taxon>
        <taxon>Ostropomycetidae</taxon>
        <taxon>Ostropales</taxon>
        <taxon>Graphidaceae</taxon>
        <taxon>Gomphilloideae</taxon>
        <taxon>Gomphillus</taxon>
    </lineage>
</organism>
<evidence type="ECO:0008006" key="5">
    <source>
        <dbReference type="Google" id="ProtNLM"/>
    </source>
</evidence>
<dbReference type="Gene3D" id="1.25.40.20">
    <property type="entry name" value="Ankyrin repeat-containing domain"/>
    <property type="match status" value="2"/>
</dbReference>